<gene>
    <name evidence="3" type="ORF">HT102_04770</name>
</gene>
<evidence type="ECO:0000256" key="2">
    <source>
        <dbReference type="SAM" id="SignalP"/>
    </source>
</evidence>
<feature type="signal peptide" evidence="2">
    <location>
        <begin position="1"/>
        <end position="26"/>
    </location>
</feature>
<name>A0A927JCB9_9ACTN</name>
<dbReference type="PANTHER" id="PTHR35788:SF1">
    <property type="entry name" value="EXPORTED PROTEIN"/>
    <property type="match status" value="1"/>
</dbReference>
<evidence type="ECO:0000313" key="3">
    <source>
        <dbReference type="EMBL" id="MBD8505797.1"/>
    </source>
</evidence>
<feature type="chain" id="PRO_5037895879" evidence="2">
    <location>
        <begin position="27"/>
        <end position="305"/>
    </location>
</feature>
<dbReference type="PANTHER" id="PTHR35788">
    <property type="entry name" value="EXPORTED PROTEIN-RELATED"/>
    <property type="match status" value="1"/>
</dbReference>
<protein>
    <submittedName>
        <fullName evidence="3">VanW family protein</fullName>
    </submittedName>
</protein>
<proteinExistence type="predicted"/>
<dbReference type="AlphaFoldDB" id="A0A927JCB9"/>
<reference evidence="3" key="1">
    <citation type="submission" date="2020-09" db="EMBL/GenBank/DDBJ databases">
        <title>Hoyosella lacisalsi sp. nov., a halotolerant actinobacterium isolated from soil of Lake Gudzhirganskoe.</title>
        <authorList>
            <person name="Yang Q."/>
            <person name="Guo P.Y."/>
            <person name="Liu S.W."/>
            <person name="Li F.N."/>
            <person name="Sun C.H."/>
        </authorList>
    </citation>
    <scope>NUCLEOTIDE SEQUENCE</scope>
    <source>
        <strain evidence="3">G463</strain>
    </source>
</reference>
<feature type="region of interest" description="Disordered" evidence="1">
    <location>
        <begin position="47"/>
        <end position="85"/>
    </location>
</feature>
<evidence type="ECO:0000313" key="4">
    <source>
        <dbReference type="Proteomes" id="UP000642993"/>
    </source>
</evidence>
<comment type="caution">
    <text evidence="3">The sequence shown here is derived from an EMBL/GenBank/DDBJ whole genome shotgun (WGS) entry which is preliminary data.</text>
</comment>
<dbReference type="Proteomes" id="UP000642993">
    <property type="component" value="Unassembled WGS sequence"/>
</dbReference>
<sequence length="305" mass="31465">MRLLGKLSAAGAGVALVLAGAAPAAADPLGDLWDSLNLPGPAPVIELPEIPVPPNGSEGLLPPAPQAPPAPPAPSAPQPPVATPQTNQVIGEFTTSGFAADSGVNIRRVAEQVNGAVVAPGAVFSLNGYTGPRGTAQGYIEAGVISNGRPGKAIGGGISQFATTLFNASYFAGMQDVEHHEHSYYISRYPAGREATVWQGVLDVKFRNTSPNSVRIEAFANASSVTVRIIGTKTVNVESVNGGRWNYTQPGTITLAAGPNCIPTNGSPGFTTSDTRIIRNAGTGAEISRNTRTVVYDPLPTVYCR</sequence>
<keyword evidence="4" id="KW-1185">Reference proteome</keyword>
<organism evidence="3 4">
    <name type="scientific">Lolliginicoccus lacisalsi</name>
    <dbReference type="NCBI Taxonomy" id="2742202"/>
    <lineage>
        <taxon>Bacteria</taxon>
        <taxon>Bacillati</taxon>
        <taxon>Actinomycetota</taxon>
        <taxon>Actinomycetes</taxon>
        <taxon>Mycobacteriales</taxon>
        <taxon>Hoyosellaceae</taxon>
        <taxon>Lolliginicoccus</taxon>
    </lineage>
</organism>
<dbReference type="InterPro" id="IPR052913">
    <property type="entry name" value="Glycopeptide_resist_protein"/>
</dbReference>
<feature type="compositionally biased region" description="Pro residues" evidence="1">
    <location>
        <begin position="62"/>
        <end position="82"/>
    </location>
</feature>
<dbReference type="Pfam" id="PF04294">
    <property type="entry name" value="VanW"/>
    <property type="match status" value="1"/>
</dbReference>
<dbReference type="InterPro" id="IPR007391">
    <property type="entry name" value="Vancomycin_resist_VanW"/>
</dbReference>
<evidence type="ECO:0000256" key="1">
    <source>
        <dbReference type="SAM" id="MobiDB-lite"/>
    </source>
</evidence>
<dbReference type="EMBL" id="JACYWE010000002">
    <property type="protein sequence ID" value="MBD8505797.1"/>
    <property type="molecule type" value="Genomic_DNA"/>
</dbReference>
<accession>A0A927JCB9</accession>
<keyword evidence="2" id="KW-0732">Signal</keyword>